<dbReference type="NCBIfam" id="TIGR02292">
    <property type="entry name" value="ygfB_yecA"/>
    <property type="match status" value="1"/>
</dbReference>
<sequence length="178" mass="19849">MTAIANPQLKDTITRYFADQGEEAPSWVETHGLLCAFAVGPYQGPADFGEALEMPLPETVAAALDELRARLLTDTLAGERITLPCLLDPYQEDDGNDLASWCAGFLSGVFLHEQQWFTEDDEDDTMANWLLPMILISGVDEDPELDEVWRDEKLVRQMGRGIPDVLEEILLHFQGPEG</sequence>
<name>A0A9Q3YRV9_9GAMM</name>
<dbReference type="Pfam" id="PF03695">
    <property type="entry name" value="UPF0149"/>
    <property type="match status" value="1"/>
</dbReference>
<evidence type="ECO:0000313" key="2">
    <source>
        <dbReference type="Proteomes" id="UP001108027"/>
    </source>
</evidence>
<dbReference type="InterPro" id="IPR011978">
    <property type="entry name" value="YgfB-like"/>
</dbReference>
<dbReference type="EMBL" id="JAJGNA010000011">
    <property type="protein sequence ID" value="MCC4309018.1"/>
    <property type="molecule type" value="Genomic_DNA"/>
</dbReference>
<reference evidence="1" key="1">
    <citation type="submission" date="2021-10" db="EMBL/GenBank/DDBJ databases">
        <title>The diversity and Nitrogen Metabolism of Culturable Nitrate-Utilizing Bacteria Within the Oxygen Minimum Zone of the Changjiang (Yangtze River)Estuary.</title>
        <authorList>
            <person name="Zhang D."/>
            <person name="Zheng J."/>
            <person name="Liu S."/>
            <person name="He W."/>
        </authorList>
    </citation>
    <scope>NUCLEOTIDE SEQUENCE</scope>
    <source>
        <strain evidence="1">FXH-223</strain>
    </source>
</reference>
<accession>A0A9Q3YRV9</accession>
<evidence type="ECO:0000313" key="1">
    <source>
        <dbReference type="EMBL" id="MCC4309018.1"/>
    </source>
</evidence>
<dbReference type="RefSeq" id="WP_204428774.1">
    <property type="nucleotide sequence ID" value="NZ_ARXL01000118.1"/>
</dbReference>
<protein>
    <submittedName>
        <fullName evidence="1">YecA family protein</fullName>
    </submittedName>
</protein>
<keyword evidence="2" id="KW-1185">Reference proteome</keyword>
<dbReference type="SUPFAM" id="SSF101327">
    <property type="entry name" value="YgfB-like"/>
    <property type="match status" value="1"/>
</dbReference>
<organism evidence="1 2">
    <name type="scientific">Alloalcanivorax marinus</name>
    <dbReference type="NCBI Taxonomy" id="1177169"/>
    <lineage>
        <taxon>Bacteria</taxon>
        <taxon>Pseudomonadati</taxon>
        <taxon>Pseudomonadota</taxon>
        <taxon>Gammaproteobacteria</taxon>
        <taxon>Oceanospirillales</taxon>
        <taxon>Alcanivoracaceae</taxon>
        <taxon>Alloalcanivorax</taxon>
    </lineage>
</organism>
<gene>
    <name evidence="1" type="ORF">LL252_10595</name>
</gene>
<dbReference type="Gene3D" id="1.20.120.740">
    <property type="entry name" value="YgfB uncharacterised protein family UPF0149, PF03695"/>
    <property type="match status" value="1"/>
</dbReference>
<dbReference type="AlphaFoldDB" id="A0A9Q3YRV9"/>
<dbReference type="Proteomes" id="UP001108027">
    <property type="component" value="Unassembled WGS sequence"/>
</dbReference>
<comment type="caution">
    <text evidence="1">The sequence shown here is derived from an EMBL/GenBank/DDBJ whole genome shotgun (WGS) entry which is preliminary data.</text>
</comment>
<dbReference type="InterPro" id="IPR036255">
    <property type="entry name" value="YgfB-like_sf"/>
</dbReference>
<proteinExistence type="predicted"/>